<reference evidence="1" key="2">
    <citation type="journal article" date="2015" name="Fish Shellfish Immunol.">
        <title>Early steps in the European eel (Anguilla anguilla)-Vibrio vulnificus interaction in the gills: Role of the RtxA13 toxin.</title>
        <authorList>
            <person name="Callol A."/>
            <person name="Pajuelo D."/>
            <person name="Ebbesson L."/>
            <person name="Teles M."/>
            <person name="MacKenzie S."/>
            <person name="Amaro C."/>
        </authorList>
    </citation>
    <scope>NUCLEOTIDE SEQUENCE</scope>
</reference>
<dbReference type="EMBL" id="GBXM01016576">
    <property type="protein sequence ID" value="JAH92001.1"/>
    <property type="molecule type" value="Transcribed_RNA"/>
</dbReference>
<accession>A0A0E9WNY7</accession>
<evidence type="ECO:0000313" key="1">
    <source>
        <dbReference type="EMBL" id="JAH92001.1"/>
    </source>
</evidence>
<organism evidence="1">
    <name type="scientific">Anguilla anguilla</name>
    <name type="common">European freshwater eel</name>
    <name type="synonym">Muraena anguilla</name>
    <dbReference type="NCBI Taxonomy" id="7936"/>
    <lineage>
        <taxon>Eukaryota</taxon>
        <taxon>Metazoa</taxon>
        <taxon>Chordata</taxon>
        <taxon>Craniata</taxon>
        <taxon>Vertebrata</taxon>
        <taxon>Euteleostomi</taxon>
        <taxon>Actinopterygii</taxon>
        <taxon>Neopterygii</taxon>
        <taxon>Teleostei</taxon>
        <taxon>Anguilliformes</taxon>
        <taxon>Anguillidae</taxon>
        <taxon>Anguilla</taxon>
    </lineage>
</organism>
<dbReference type="AlphaFoldDB" id="A0A0E9WNY7"/>
<protein>
    <submittedName>
        <fullName evidence="1">Uncharacterized protein</fullName>
    </submittedName>
</protein>
<proteinExistence type="predicted"/>
<reference evidence="1" key="1">
    <citation type="submission" date="2014-11" db="EMBL/GenBank/DDBJ databases">
        <authorList>
            <person name="Amaro Gonzalez C."/>
        </authorList>
    </citation>
    <scope>NUCLEOTIDE SEQUENCE</scope>
</reference>
<sequence length="42" mass="4927">MFRNVLLHISLVMVMLPQVKLSLKLLQVGRLIWSQERKASYS</sequence>
<name>A0A0E9WNY7_ANGAN</name>